<evidence type="ECO:0000256" key="2">
    <source>
        <dbReference type="SAM" id="MobiDB-lite"/>
    </source>
</evidence>
<organism evidence="7 8">
    <name type="scientific">Aphidius gifuensis</name>
    <name type="common">Parasitoid wasp</name>
    <dbReference type="NCBI Taxonomy" id="684658"/>
    <lineage>
        <taxon>Eukaryota</taxon>
        <taxon>Metazoa</taxon>
        <taxon>Ecdysozoa</taxon>
        <taxon>Arthropoda</taxon>
        <taxon>Hexapoda</taxon>
        <taxon>Insecta</taxon>
        <taxon>Pterygota</taxon>
        <taxon>Neoptera</taxon>
        <taxon>Endopterygota</taxon>
        <taxon>Hymenoptera</taxon>
        <taxon>Apocrita</taxon>
        <taxon>Ichneumonoidea</taxon>
        <taxon>Braconidae</taxon>
        <taxon>Aphidiinae</taxon>
        <taxon>Aphidius</taxon>
    </lineage>
</organism>
<protein>
    <recommendedName>
        <fullName evidence="9">Bardet-Biedl syndrome 7 protein</fullName>
    </recommendedName>
</protein>
<comment type="caution">
    <text evidence="7">The sequence shown here is derived from an EMBL/GenBank/DDBJ whole genome shotgun (WGS) entry which is preliminary data.</text>
</comment>
<evidence type="ECO:0000256" key="1">
    <source>
        <dbReference type="SAM" id="Coils"/>
    </source>
</evidence>
<dbReference type="GO" id="GO:0036064">
    <property type="term" value="C:ciliary basal body"/>
    <property type="evidence" value="ECO:0007669"/>
    <property type="project" value="TreeGrafter"/>
</dbReference>
<keyword evidence="8" id="KW-1185">Reference proteome</keyword>
<dbReference type="GO" id="GO:0005930">
    <property type="term" value="C:axoneme"/>
    <property type="evidence" value="ECO:0007669"/>
    <property type="project" value="TreeGrafter"/>
</dbReference>
<feature type="domain" description="BBS7 platform" evidence="5">
    <location>
        <begin position="491"/>
        <end position="583"/>
    </location>
</feature>
<feature type="coiled-coil region" evidence="1">
    <location>
        <begin position="618"/>
        <end position="645"/>
    </location>
</feature>
<evidence type="ECO:0000313" key="8">
    <source>
        <dbReference type="Proteomes" id="UP000639338"/>
    </source>
</evidence>
<dbReference type="InterPro" id="IPR056334">
    <property type="entry name" value="BBS7_GAE_dom"/>
</dbReference>
<dbReference type="OrthoDB" id="414590at2759"/>
<dbReference type="PANTHER" id="PTHR16074:SF4">
    <property type="entry name" value="BARDET-BIEDL SYNDROME 7 PROTEIN"/>
    <property type="match status" value="1"/>
</dbReference>
<evidence type="ECO:0000259" key="3">
    <source>
        <dbReference type="Pfam" id="PF23349"/>
    </source>
</evidence>
<dbReference type="InterPro" id="IPR056335">
    <property type="entry name" value="BBS7_hairpin"/>
</dbReference>
<evidence type="ECO:0000313" key="7">
    <source>
        <dbReference type="EMBL" id="KAF7987996.1"/>
    </source>
</evidence>
<proteinExistence type="predicted"/>
<evidence type="ECO:0000259" key="6">
    <source>
        <dbReference type="Pfam" id="PF23743"/>
    </source>
</evidence>
<dbReference type="GO" id="GO:0043005">
    <property type="term" value="C:neuron projection"/>
    <property type="evidence" value="ECO:0007669"/>
    <property type="project" value="TreeGrafter"/>
</dbReference>
<dbReference type="Pfam" id="PF23349">
    <property type="entry name" value="BBS7_hp"/>
    <property type="match status" value="1"/>
</dbReference>
<dbReference type="PANTHER" id="PTHR16074">
    <property type="entry name" value="BARDET-BIEDL SYNDROME 7 PROTEIN"/>
    <property type="match status" value="1"/>
</dbReference>
<dbReference type="GO" id="GO:0016020">
    <property type="term" value="C:membrane"/>
    <property type="evidence" value="ECO:0007669"/>
    <property type="project" value="TreeGrafter"/>
</dbReference>
<evidence type="ECO:0000259" key="4">
    <source>
        <dbReference type="Pfam" id="PF23360"/>
    </source>
</evidence>
<dbReference type="Proteomes" id="UP000639338">
    <property type="component" value="Unassembled WGS sequence"/>
</dbReference>
<dbReference type="GO" id="GO:0034464">
    <property type="term" value="C:BBSome"/>
    <property type="evidence" value="ECO:0007669"/>
    <property type="project" value="TreeGrafter"/>
</dbReference>
<dbReference type="EMBL" id="JACMRX010000006">
    <property type="protein sequence ID" value="KAF7987996.1"/>
    <property type="molecule type" value="Genomic_DNA"/>
</dbReference>
<dbReference type="Pfam" id="PF23361">
    <property type="entry name" value="BBS7_pf"/>
    <property type="match status" value="1"/>
</dbReference>
<dbReference type="Pfam" id="PF23360">
    <property type="entry name" value="BBS7_GAE"/>
    <property type="match status" value="1"/>
</dbReference>
<dbReference type="AlphaFoldDB" id="A0A834XL31"/>
<dbReference type="InterPro" id="IPR056332">
    <property type="entry name" value="Beta-prop_BBS7"/>
</dbReference>
<accession>A0A834XL31</accession>
<dbReference type="SUPFAM" id="SSF50978">
    <property type="entry name" value="WD40 repeat-like"/>
    <property type="match status" value="1"/>
</dbReference>
<evidence type="ECO:0008006" key="9">
    <source>
        <dbReference type="Google" id="ProtNLM"/>
    </source>
</evidence>
<reference evidence="7 8" key="1">
    <citation type="submission" date="2020-08" db="EMBL/GenBank/DDBJ databases">
        <title>Aphidius gifuensis genome sequencing and assembly.</title>
        <authorList>
            <person name="Du Z."/>
        </authorList>
    </citation>
    <scope>NUCLEOTIDE SEQUENCE [LARGE SCALE GENOMIC DNA]</scope>
    <source>
        <strain evidence="7">YNYX2018</strain>
        <tissue evidence="7">Adults</tissue>
    </source>
</reference>
<evidence type="ECO:0000259" key="5">
    <source>
        <dbReference type="Pfam" id="PF23361"/>
    </source>
</evidence>
<dbReference type="GO" id="GO:0008104">
    <property type="term" value="P:intracellular protein localization"/>
    <property type="evidence" value="ECO:0007669"/>
    <property type="project" value="TreeGrafter"/>
</dbReference>
<feature type="region of interest" description="Disordered" evidence="2">
    <location>
        <begin position="1"/>
        <end position="21"/>
    </location>
</feature>
<sequence length="721" mass="81083">MICKTSQKRKRQKSPDNEIDKKRKLTIEEELDKIRDEYEQSLGFRKGELQLSFKSLPGPKIEKVMLGGSLNSSKDKIFIAYNNSVKGFSRKGKMFLEFDTSLIDSITAMYVLGPNLAACARDLYHRYENCKDSDSYLAGEILHDVALIPGDNQTVLAILACGDNAIRVLTGTKRPTILRLPSVPTVLKVWTESNTDSCNRILVGTVDGRIGLLILQGLKTIRITWIINSPGSEISSLDTFELEDGIDILVGRQDGMVEVYNFTDDEDTTPIVRYCYNAEESISSVVGGIIGAVGYPEILVTTYSGKIFGLTTRPPGSLEIMTSMKVLDRIKMEILELEQILAEESEITEFSGDNLLPLVLSANYRMNLDRESASYGLSIELDSPIDNILIQSDIPVELLDESKSSVMSLSTCDAHKGNFVLATYRCQQINTNRIETRFRTIEGQSGAFQIYVTTQTPPKACRKIRIPIHALSLHARLSTETDTSARYSPDLFNKLELNGNFSVSEMHAWLSLALPDIPERPNLQDGEATLKYISTFTGTVLICKYKKGNTVVLSENIKSIIIMKDLLTREGTKRKIKLDIFCDLAEKSIARVLELILPRFEAAHILTEKLKILEALQEMEMKINSENLSSEYQELLKEEDVLKLQMIKYPKILARLYETVIDLFVYWDKGEASKRLTIETTMKKLERALQSRNLLSLNLVILGKEENSTSSTPIVYHCTKD</sequence>
<dbReference type="InterPro" id="IPR036322">
    <property type="entry name" value="WD40_repeat_dom_sf"/>
</dbReference>
<feature type="domain" description="BBS7 beta-propeller" evidence="6">
    <location>
        <begin position="40"/>
        <end position="312"/>
    </location>
</feature>
<name>A0A834XL31_APHGI</name>
<feature type="compositionally biased region" description="Basic residues" evidence="2">
    <location>
        <begin position="1"/>
        <end position="12"/>
    </location>
</feature>
<feature type="domain" description="BBS7 GAE" evidence="4">
    <location>
        <begin position="360"/>
        <end position="463"/>
    </location>
</feature>
<dbReference type="InterPro" id="IPR056333">
    <property type="entry name" value="BBS7_pf_dom"/>
</dbReference>
<dbReference type="GO" id="GO:0060271">
    <property type="term" value="P:cilium assembly"/>
    <property type="evidence" value="ECO:0007669"/>
    <property type="project" value="TreeGrafter"/>
</dbReference>
<gene>
    <name evidence="7" type="ORF">HCN44_004812</name>
</gene>
<keyword evidence="1" id="KW-0175">Coiled coil</keyword>
<feature type="domain" description="BBS7 helical hairpin" evidence="3">
    <location>
        <begin position="586"/>
        <end position="697"/>
    </location>
</feature>
<dbReference type="Pfam" id="PF23743">
    <property type="entry name" value="Beta-prop_BBS7"/>
    <property type="match status" value="1"/>
</dbReference>